<reference evidence="3 4" key="1">
    <citation type="submission" date="2020-08" db="EMBL/GenBank/DDBJ databases">
        <title>Genomic Encyclopedia of Type Strains, Phase IV (KMG-IV): sequencing the most valuable type-strain genomes for metagenomic binning, comparative biology and taxonomic classification.</title>
        <authorList>
            <person name="Goeker M."/>
        </authorList>
    </citation>
    <scope>NUCLEOTIDE SEQUENCE [LARGE SCALE GENOMIC DNA]</scope>
    <source>
        <strain evidence="3 4">DSM 29007</strain>
    </source>
</reference>
<feature type="transmembrane region" description="Helical" evidence="2">
    <location>
        <begin position="119"/>
        <end position="141"/>
    </location>
</feature>
<comment type="caution">
    <text evidence="3">The sequence shown here is derived from an EMBL/GenBank/DDBJ whole genome shotgun (WGS) entry which is preliminary data.</text>
</comment>
<keyword evidence="4" id="KW-1185">Reference proteome</keyword>
<keyword evidence="2" id="KW-1133">Transmembrane helix</keyword>
<dbReference type="EMBL" id="JACHIA010000006">
    <property type="protein sequence ID" value="MBB6071030.1"/>
    <property type="molecule type" value="Genomic_DNA"/>
</dbReference>
<keyword evidence="2" id="KW-0472">Membrane</keyword>
<dbReference type="RefSeq" id="WP_170033522.1">
    <property type="nucleotide sequence ID" value="NZ_JABDTL010000001.1"/>
</dbReference>
<feature type="transmembrane region" description="Helical" evidence="2">
    <location>
        <begin position="12"/>
        <end position="34"/>
    </location>
</feature>
<evidence type="ECO:0008006" key="5">
    <source>
        <dbReference type="Google" id="ProtNLM"/>
    </source>
</evidence>
<accession>A0A841GZ38</accession>
<evidence type="ECO:0000256" key="1">
    <source>
        <dbReference type="SAM" id="MobiDB-lite"/>
    </source>
</evidence>
<dbReference type="Proteomes" id="UP000582837">
    <property type="component" value="Unassembled WGS sequence"/>
</dbReference>
<evidence type="ECO:0000313" key="3">
    <source>
        <dbReference type="EMBL" id="MBB6071030.1"/>
    </source>
</evidence>
<dbReference type="AlphaFoldDB" id="A0A841GZ38"/>
<sequence length="190" mass="21120">MQNTFELSSTLAALSAMVTPAVLILASSSLVLATSNRLTRAVDRTRSITESLVDLADADEDRTMLGEERELLLHLLERTARRTKLLTRALTRLYMALAIFIATSTTLGVVAALGTGYAWIALVLGMTGAALLFWASLLLILESRLSLRSVYEEMEFVRRIGEHYGPALTPATPPRRTFRRWRRERGDPAE</sequence>
<feature type="transmembrane region" description="Helical" evidence="2">
    <location>
        <begin position="93"/>
        <end position="113"/>
    </location>
</feature>
<proteinExistence type="predicted"/>
<keyword evidence="2" id="KW-0812">Transmembrane</keyword>
<name>A0A841GZ38_9BACT</name>
<feature type="region of interest" description="Disordered" evidence="1">
    <location>
        <begin position="169"/>
        <end position="190"/>
    </location>
</feature>
<dbReference type="Pfam" id="PF11026">
    <property type="entry name" value="DUF2721"/>
    <property type="match status" value="1"/>
</dbReference>
<protein>
    <recommendedName>
        <fullName evidence="5">DUF2721 domain-containing protein</fullName>
    </recommendedName>
</protein>
<gene>
    <name evidence="3" type="ORF">HNQ61_002652</name>
</gene>
<evidence type="ECO:0000256" key="2">
    <source>
        <dbReference type="SAM" id="Phobius"/>
    </source>
</evidence>
<organism evidence="3 4">
    <name type="scientific">Longimicrobium terrae</name>
    <dbReference type="NCBI Taxonomy" id="1639882"/>
    <lineage>
        <taxon>Bacteria</taxon>
        <taxon>Pseudomonadati</taxon>
        <taxon>Gemmatimonadota</taxon>
        <taxon>Longimicrobiia</taxon>
        <taxon>Longimicrobiales</taxon>
        <taxon>Longimicrobiaceae</taxon>
        <taxon>Longimicrobium</taxon>
    </lineage>
</organism>
<evidence type="ECO:0000313" key="4">
    <source>
        <dbReference type="Proteomes" id="UP000582837"/>
    </source>
</evidence>
<dbReference type="InterPro" id="IPR021279">
    <property type="entry name" value="DUF2721"/>
</dbReference>